<accession>A0A8J6P453</accession>
<dbReference type="InterPro" id="IPR004113">
    <property type="entry name" value="FAD-bd_oxidored_4_C"/>
</dbReference>
<feature type="domain" description="FAD-binding PCMH-type" evidence="6">
    <location>
        <begin position="31"/>
        <end position="210"/>
    </location>
</feature>
<evidence type="ECO:0000256" key="4">
    <source>
        <dbReference type="ARBA" id="ARBA00022827"/>
    </source>
</evidence>
<evidence type="ECO:0000256" key="2">
    <source>
        <dbReference type="ARBA" id="ARBA00008000"/>
    </source>
</evidence>
<dbReference type="InterPro" id="IPR016169">
    <property type="entry name" value="FAD-bd_PCMH_sub2"/>
</dbReference>
<dbReference type="PANTHER" id="PTHR42934:SF2">
    <property type="entry name" value="GLYCOLATE OXIDASE SUBUNIT GLCD"/>
    <property type="match status" value="1"/>
</dbReference>
<dbReference type="InterPro" id="IPR016171">
    <property type="entry name" value="Vanillyl_alc_oxidase_C-sub2"/>
</dbReference>
<dbReference type="Gene3D" id="3.30.70.2740">
    <property type="match status" value="1"/>
</dbReference>
<dbReference type="InterPro" id="IPR036318">
    <property type="entry name" value="FAD-bd_PCMH-like_sf"/>
</dbReference>
<dbReference type="Gene3D" id="1.10.45.10">
    <property type="entry name" value="Vanillyl-alcohol Oxidase, Chain A, domain 4"/>
    <property type="match status" value="1"/>
</dbReference>
<dbReference type="Gene3D" id="3.30.43.10">
    <property type="entry name" value="Uridine Diphospho-n-acetylenolpyruvylglucosamine Reductase, domain 2"/>
    <property type="match status" value="1"/>
</dbReference>
<keyword evidence="4" id="KW-0274">FAD</keyword>
<reference evidence="7 8" key="1">
    <citation type="submission" date="2020-08" db="EMBL/GenBank/DDBJ databases">
        <title>Bridging the membrane lipid divide: bacteria of the FCB group superphylum have the potential to synthesize archaeal ether lipids.</title>
        <authorList>
            <person name="Villanueva L."/>
            <person name="Von Meijenfeldt F.A.B."/>
            <person name="Westbye A.B."/>
            <person name="Yadav S."/>
            <person name="Hopmans E.C."/>
            <person name="Dutilh B.E."/>
            <person name="Sinninghe Damste J.S."/>
        </authorList>
    </citation>
    <scope>NUCLEOTIDE SEQUENCE [LARGE SCALE GENOMIC DNA]</scope>
    <source>
        <strain evidence="7">NIOZ-UU100</strain>
    </source>
</reference>
<dbReference type="InterPro" id="IPR006094">
    <property type="entry name" value="Oxid_FAD_bind_N"/>
</dbReference>
<dbReference type="AlphaFoldDB" id="A0A8J6P453"/>
<dbReference type="SUPFAM" id="SSF55103">
    <property type="entry name" value="FAD-linked oxidases, C-terminal domain"/>
    <property type="match status" value="1"/>
</dbReference>
<comment type="similarity">
    <text evidence="2">Belongs to the FAD-binding oxidoreductase/transferase type 4 family.</text>
</comment>
<dbReference type="Pfam" id="PF01565">
    <property type="entry name" value="FAD_binding_4"/>
    <property type="match status" value="1"/>
</dbReference>
<gene>
    <name evidence="7" type="ORF">H8D24_05895</name>
</gene>
<comment type="cofactor">
    <cofactor evidence="1">
        <name>FAD</name>
        <dbReference type="ChEBI" id="CHEBI:57692"/>
    </cofactor>
</comment>
<evidence type="ECO:0000313" key="8">
    <source>
        <dbReference type="Proteomes" id="UP000654401"/>
    </source>
</evidence>
<organism evidence="7 8">
    <name type="scientific">Candidatus Thiopontia autotrophica</name>
    <dbReference type="NCBI Taxonomy" id="2841688"/>
    <lineage>
        <taxon>Bacteria</taxon>
        <taxon>Pseudomonadati</taxon>
        <taxon>Pseudomonadota</taxon>
        <taxon>Gammaproteobacteria</taxon>
        <taxon>Candidatus Thiopontia</taxon>
    </lineage>
</organism>
<dbReference type="PROSITE" id="PS51387">
    <property type="entry name" value="FAD_PCMH"/>
    <property type="match status" value="1"/>
</dbReference>
<protein>
    <submittedName>
        <fullName evidence="7">FAD-binding protein</fullName>
    </submittedName>
</protein>
<dbReference type="InterPro" id="IPR016164">
    <property type="entry name" value="FAD-linked_Oxase-like_C"/>
</dbReference>
<keyword evidence="5" id="KW-0560">Oxidoreductase</keyword>
<dbReference type="SUPFAM" id="SSF56176">
    <property type="entry name" value="FAD-binding/transporter-associated domain-like"/>
    <property type="match status" value="1"/>
</dbReference>
<dbReference type="FunFam" id="1.10.45.10:FF:000001">
    <property type="entry name" value="D-lactate dehydrogenase mitochondrial"/>
    <property type="match status" value="1"/>
</dbReference>
<evidence type="ECO:0000256" key="3">
    <source>
        <dbReference type="ARBA" id="ARBA00022630"/>
    </source>
</evidence>
<dbReference type="Gene3D" id="3.30.70.2190">
    <property type="match status" value="1"/>
</dbReference>
<dbReference type="GO" id="GO:0071949">
    <property type="term" value="F:FAD binding"/>
    <property type="evidence" value="ECO:0007669"/>
    <property type="project" value="InterPro"/>
</dbReference>
<dbReference type="FunFam" id="3.30.70.2740:FF:000001">
    <property type="entry name" value="D-lactate dehydrogenase mitochondrial"/>
    <property type="match status" value="1"/>
</dbReference>
<dbReference type="InterPro" id="IPR051914">
    <property type="entry name" value="FAD-linked_OxidoTrans_Type4"/>
</dbReference>
<dbReference type="GO" id="GO:0016491">
    <property type="term" value="F:oxidoreductase activity"/>
    <property type="evidence" value="ECO:0007669"/>
    <property type="project" value="UniProtKB-KW"/>
</dbReference>
<comment type="caution">
    <text evidence="7">The sequence shown here is derived from an EMBL/GenBank/DDBJ whole genome shotgun (WGS) entry which is preliminary data.</text>
</comment>
<dbReference type="EMBL" id="JACNFK010000029">
    <property type="protein sequence ID" value="MBC8519919.1"/>
    <property type="molecule type" value="Genomic_DNA"/>
</dbReference>
<dbReference type="Proteomes" id="UP000654401">
    <property type="component" value="Unassembled WGS sequence"/>
</dbReference>
<dbReference type="Pfam" id="PF02913">
    <property type="entry name" value="FAD-oxidase_C"/>
    <property type="match status" value="1"/>
</dbReference>
<proteinExistence type="inferred from homology"/>
<dbReference type="InterPro" id="IPR016167">
    <property type="entry name" value="FAD-bd_PCMH_sub1"/>
</dbReference>
<dbReference type="InterPro" id="IPR016166">
    <property type="entry name" value="FAD-bd_PCMH"/>
</dbReference>
<evidence type="ECO:0000259" key="6">
    <source>
        <dbReference type="PROSITE" id="PS51387"/>
    </source>
</evidence>
<evidence type="ECO:0000256" key="5">
    <source>
        <dbReference type="ARBA" id="ARBA00023002"/>
    </source>
</evidence>
<dbReference type="PANTHER" id="PTHR42934">
    <property type="entry name" value="GLYCOLATE OXIDASE SUBUNIT GLCD"/>
    <property type="match status" value="1"/>
</dbReference>
<keyword evidence="3" id="KW-0285">Flavoprotein</keyword>
<name>A0A8J6P453_9GAMM</name>
<evidence type="ECO:0000313" key="7">
    <source>
        <dbReference type="EMBL" id="MBC8519919.1"/>
    </source>
</evidence>
<evidence type="ECO:0000256" key="1">
    <source>
        <dbReference type="ARBA" id="ARBA00001974"/>
    </source>
</evidence>
<dbReference type="Gene3D" id="3.30.465.10">
    <property type="match status" value="1"/>
</dbReference>
<sequence>MLSRFRSIVGDDGLLDDSADLLSYSYDNSRISTIPEAALLPSTHNQVVEIVRVCREHHIPITPRGRGSGTSGAAVPEDHGIVLSTERMRSIIRVDTDNRLMIVQPGVTNQEVQQEASRHGFFWAPDPSSSSFCSVGGNIACGSAGPRAVKYGTVRENILGLRAVTGDGKEIKTGTETTKWAVGYDLTRLIVGSEGTLAIVTEATLKLLPKQQKSSLMRALYRDMQSAADAVAAIMAQPFTPSALEFMDSNSLGLIRSQLGSDFPAEAGAMLMIEADGSIESVKEAAEALQASATNSGMVDFYLASTEAEVKQLWKARKILSPRLREVSPKKINEDIVVPVSSIPELIASIDSLSTKHQIMIANFGHAGNGNLHTNLLINPDDSAEMARAEECLDEIFQTVLELNGSISGEHGVGLIKQKFVSREIPDTERRLMSEIKLLFDPDSILNPGKGPQQ</sequence>